<evidence type="ECO:0000313" key="3">
    <source>
        <dbReference type="Proteomes" id="UP000789759"/>
    </source>
</evidence>
<proteinExistence type="predicted"/>
<dbReference type="OrthoDB" id="10557169at2759"/>
<reference evidence="2" key="1">
    <citation type="submission" date="2021-06" db="EMBL/GenBank/DDBJ databases">
        <authorList>
            <person name="Kallberg Y."/>
            <person name="Tangrot J."/>
            <person name="Rosling A."/>
        </authorList>
    </citation>
    <scope>NUCLEOTIDE SEQUENCE</scope>
    <source>
        <strain evidence="2">FL966</strain>
    </source>
</reference>
<name>A0A9N9NI67_9GLOM</name>
<dbReference type="Proteomes" id="UP000789759">
    <property type="component" value="Unassembled WGS sequence"/>
</dbReference>
<feature type="region of interest" description="Disordered" evidence="1">
    <location>
        <begin position="1"/>
        <end position="40"/>
    </location>
</feature>
<dbReference type="AlphaFoldDB" id="A0A9N9NI67"/>
<sequence>LPVNTSQHDYDFDDKRGFDDEQDSDSLNEDSQDPNNPLMTSEDGVACIYNVASIDTEKALEIFDLKNIQYSYKDGTTSPELIAMTHTSVDFDNNLFKKIFEANDLSSDTNMLNNEVAQGLIQEKSGCLVKFWHYMPEDLENSIQNNLKSIITAEDILDLIARKLITHMYFYYHSEQLLIVL</sequence>
<protein>
    <submittedName>
        <fullName evidence="2">2504_t:CDS:1</fullName>
    </submittedName>
</protein>
<accession>A0A9N9NI67</accession>
<evidence type="ECO:0000313" key="2">
    <source>
        <dbReference type="EMBL" id="CAG8734225.1"/>
    </source>
</evidence>
<dbReference type="EMBL" id="CAJVQA010014971">
    <property type="protein sequence ID" value="CAG8734225.1"/>
    <property type="molecule type" value="Genomic_DNA"/>
</dbReference>
<gene>
    <name evidence="2" type="ORF">CPELLU_LOCUS13685</name>
</gene>
<feature type="non-terminal residue" evidence="2">
    <location>
        <position position="181"/>
    </location>
</feature>
<keyword evidence="3" id="KW-1185">Reference proteome</keyword>
<feature type="compositionally biased region" description="Basic and acidic residues" evidence="1">
    <location>
        <begin position="8"/>
        <end position="19"/>
    </location>
</feature>
<organism evidence="2 3">
    <name type="scientific">Cetraspora pellucida</name>
    <dbReference type="NCBI Taxonomy" id="1433469"/>
    <lineage>
        <taxon>Eukaryota</taxon>
        <taxon>Fungi</taxon>
        <taxon>Fungi incertae sedis</taxon>
        <taxon>Mucoromycota</taxon>
        <taxon>Glomeromycotina</taxon>
        <taxon>Glomeromycetes</taxon>
        <taxon>Diversisporales</taxon>
        <taxon>Gigasporaceae</taxon>
        <taxon>Cetraspora</taxon>
    </lineage>
</organism>
<feature type="compositionally biased region" description="Acidic residues" evidence="1">
    <location>
        <begin position="20"/>
        <end position="32"/>
    </location>
</feature>
<evidence type="ECO:0000256" key="1">
    <source>
        <dbReference type="SAM" id="MobiDB-lite"/>
    </source>
</evidence>
<comment type="caution">
    <text evidence="2">The sequence shown here is derived from an EMBL/GenBank/DDBJ whole genome shotgun (WGS) entry which is preliminary data.</text>
</comment>